<gene>
    <name evidence="1" type="ORF">MGMO_174c00370</name>
</gene>
<organism evidence="1 2">
    <name type="scientific">Methyloglobulus morosus KoM1</name>
    <dbReference type="NCBI Taxonomy" id="1116472"/>
    <lineage>
        <taxon>Bacteria</taxon>
        <taxon>Pseudomonadati</taxon>
        <taxon>Pseudomonadota</taxon>
        <taxon>Gammaproteobacteria</taxon>
        <taxon>Methylococcales</taxon>
        <taxon>Methylococcaceae</taxon>
        <taxon>Methyloglobulus</taxon>
    </lineage>
</organism>
<dbReference type="STRING" id="1116472.MGMO_174c00370"/>
<keyword evidence="2" id="KW-1185">Reference proteome</keyword>
<proteinExistence type="predicted"/>
<evidence type="ECO:0000313" key="2">
    <source>
        <dbReference type="Proteomes" id="UP000017842"/>
    </source>
</evidence>
<accession>V5DHT1</accession>
<dbReference type="RefSeq" id="WP_023496506.1">
    <property type="nucleotide sequence ID" value="NZ_AYLO01000159.1"/>
</dbReference>
<protein>
    <recommendedName>
        <fullName evidence="3">Methyltransferase FkbM domain-containing protein</fullName>
    </recommendedName>
</protein>
<evidence type="ECO:0000313" key="1">
    <source>
        <dbReference type="EMBL" id="ESS66971.1"/>
    </source>
</evidence>
<dbReference type="eggNOG" id="ENOG502Z9VT">
    <property type="taxonomic scope" value="Bacteria"/>
</dbReference>
<dbReference type="EMBL" id="AYLO01000159">
    <property type="protein sequence ID" value="ESS66971.1"/>
    <property type="molecule type" value="Genomic_DNA"/>
</dbReference>
<evidence type="ECO:0008006" key="3">
    <source>
        <dbReference type="Google" id="ProtNLM"/>
    </source>
</evidence>
<comment type="caution">
    <text evidence="1">The sequence shown here is derived from an EMBL/GenBank/DDBJ whole genome shotgun (WGS) entry which is preliminary data.</text>
</comment>
<name>V5DHT1_9GAMM</name>
<reference evidence="1 2" key="1">
    <citation type="journal article" date="2013" name="Genome Announc.">
        <title>Draft Genome Sequence of the Methanotrophic Gammaproteobacterium Methyloglobulus morosus DSM 22980 Strain KoM1.</title>
        <authorList>
            <person name="Poehlein A."/>
            <person name="Deutzmann J.S."/>
            <person name="Daniel R."/>
            <person name="Simeonova D.D."/>
        </authorList>
    </citation>
    <scope>NUCLEOTIDE SEQUENCE [LARGE SCALE GENOMIC DNA]</scope>
    <source>
        <strain evidence="1 2">KoM1</strain>
    </source>
</reference>
<dbReference type="Proteomes" id="UP000017842">
    <property type="component" value="Unassembled WGS sequence"/>
</dbReference>
<dbReference type="AlphaFoldDB" id="V5DHT1"/>
<sequence length="262" mass="29741">MHCQRALSQGLRNIDHCDPKTWEFSAFGQNGEDGIIDSLCANIKVPNRYFIEIGSSDGVENNTAFLAVVKKYSGIMIEGNKAASAISKKIMSSMNLGVEAINIFVTKDNIPGLLQSALYSDLDFFSLDIDGNDFYVAENLFKAGLKPAVMAVEYNSTLGEEKSITIKYQENFDFTKAHATELFYGVSVKGWTKFFEGLGYKFITVDQNGVNAFFIDPERFESNFYEAIQGYEYKENFYELRKFKLKNDLRFELIKNMDFVNI</sequence>